<dbReference type="AlphaFoldDB" id="A0A6J5UHJ9"/>
<evidence type="ECO:0000313" key="1">
    <source>
        <dbReference type="EMBL" id="CAB4274625.1"/>
    </source>
</evidence>
<evidence type="ECO:0000313" key="2">
    <source>
        <dbReference type="Proteomes" id="UP000507222"/>
    </source>
</evidence>
<dbReference type="Proteomes" id="UP000507222">
    <property type="component" value="Unassembled WGS sequence"/>
</dbReference>
<protein>
    <submittedName>
        <fullName evidence="1">Uncharacterized protein</fullName>
    </submittedName>
</protein>
<accession>A0A6J5UHJ9</accession>
<name>A0A6J5UHJ9_PRUAR</name>
<dbReference type="EMBL" id="CAEKDK010000003">
    <property type="protein sequence ID" value="CAB4274625.1"/>
    <property type="molecule type" value="Genomic_DNA"/>
</dbReference>
<reference evidence="1 2" key="1">
    <citation type="submission" date="2020-05" db="EMBL/GenBank/DDBJ databases">
        <authorList>
            <person name="Campoy J."/>
            <person name="Schneeberger K."/>
            <person name="Spophaly S."/>
        </authorList>
    </citation>
    <scope>NUCLEOTIDE SEQUENCE [LARGE SCALE GENOMIC DNA]</scope>
    <source>
        <strain evidence="1">PruArmRojPasFocal</strain>
    </source>
</reference>
<gene>
    <name evidence="1" type="ORF">CURHAP_LOCUS23194</name>
</gene>
<organism evidence="1 2">
    <name type="scientific">Prunus armeniaca</name>
    <name type="common">Apricot</name>
    <name type="synonym">Armeniaca vulgaris</name>
    <dbReference type="NCBI Taxonomy" id="36596"/>
    <lineage>
        <taxon>Eukaryota</taxon>
        <taxon>Viridiplantae</taxon>
        <taxon>Streptophyta</taxon>
        <taxon>Embryophyta</taxon>
        <taxon>Tracheophyta</taxon>
        <taxon>Spermatophyta</taxon>
        <taxon>Magnoliopsida</taxon>
        <taxon>eudicotyledons</taxon>
        <taxon>Gunneridae</taxon>
        <taxon>Pentapetalae</taxon>
        <taxon>rosids</taxon>
        <taxon>fabids</taxon>
        <taxon>Rosales</taxon>
        <taxon>Rosaceae</taxon>
        <taxon>Amygdaloideae</taxon>
        <taxon>Amygdaleae</taxon>
        <taxon>Prunus</taxon>
    </lineage>
</organism>
<sequence length="76" mass="7977">MALAGQGNGVLLSLAFSSFTIRSWCLTENAFKLASSEVKDFSTHGHNGSPSTTDGDGKGWKVLVAAGAKGYGNYRH</sequence>
<proteinExistence type="predicted"/>